<name>A0ACC0KBF8_CHOFU</name>
<evidence type="ECO:0000313" key="2">
    <source>
        <dbReference type="Proteomes" id="UP001064048"/>
    </source>
</evidence>
<reference evidence="1 2" key="1">
    <citation type="journal article" date="2022" name="Genome Biol. Evol.">
        <title>The Spruce Budworm Genome: Reconstructing the Evolutionary History of Antifreeze Proteins.</title>
        <authorList>
            <person name="Beliveau C."/>
            <person name="Gagne P."/>
            <person name="Picq S."/>
            <person name="Vernygora O."/>
            <person name="Keeling C.I."/>
            <person name="Pinkney K."/>
            <person name="Doucet D."/>
            <person name="Wen F."/>
            <person name="Johnston J.S."/>
            <person name="Maaroufi H."/>
            <person name="Boyle B."/>
            <person name="Laroche J."/>
            <person name="Dewar K."/>
            <person name="Juretic N."/>
            <person name="Blackburn G."/>
            <person name="Nisole A."/>
            <person name="Brunet B."/>
            <person name="Brandao M."/>
            <person name="Lumley L."/>
            <person name="Duan J."/>
            <person name="Quan G."/>
            <person name="Lucarotti C.J."/>
            <person name="Roe A.D."/>
            <person name="Sperling F.A.H."/>
            <person name="Levesque R.C."/>
            <person name="Cusson M."/>
        </authorList>
    </citation>
    <scope>NUCLEOTIDE SEQUENCE [LARGE SCALE GENOMIC DNA]</scope>
    <source>
        <strain evidence="1">Glfc:IPQL:Cfum</strain>
    </source>
</reference>
<sequence length="374" mass="42562">MMWPSSTASKVLTFLLLVTFIYCIYMDTFLFLRIQNYRLDNFGSSGENSSDSSTHKSILKKDSNYEDVLWVPCSINPLCHPTVKALMIDHINHYIYGPFCAIVDIALGISQRLLFITPNMISFFHVFVALIGAKLLTCQSLAARRFAVVLFQIRMFLDDLDGHVARERKNIKGERSLVGSVGFWVDGICDLLGVVAMMIGILIYLKNNPPRRGYKDTPVSTLPYHQLKEINTSEDIERDHTAEIGISYKTKVTFQRIVQVLGLFSGQMLLSSLAWNRYIDIYQELLENSPEYDMARRETMFKSGIFFFATGLWRIVNPHSYLHLLSLSIFCDKTWAFLKAVHYSGYLCLVIAVGTSEYLVDTIQSYVINGADGL</sequence>
<evidence type="ECO:0000313" key="1">
    <source>
        <dbReference type="EMBL" id="KAI8433689.1"/>
    </source>
</evidence>
<comment type="caution">
    <text evidence="1">The sequence shown here is derived from an EMBL/GenBank/DDBJ whole genome shotgun (WGS) entry which is preliminary data.</text>
</comment>
<keyword evidence="2" id="KW-1185">Reference proteome</keyword>
<dbReference type="Proteomes" id="UP001064048">
    <property type="component" value="Chromosome 29"/>
</dbReference>
<dbReference type="EMBL" id="CM046129">
    <property type="protein sequence ID" value="KAI8433689.1"/>
    <property type="molecule type" value="Genomic_DNA"/>
</dbReference>
<proteinExistence type="predicted"/>
<accession>A0ACC0KBF8</accession>
<organism evidence="1 2">
    <name type="scientific">Choristoneura fumiferana</name>
    <name type="common">Spruce budworm moth</name>
    <name type="synonym">Archips fumiferana</name>
    <dbReference type="NCBI Taxonomy" id="7141"/>
    <lineage>
        <taxon>Eukaryota</taxon>
        <taxon>Metazoa</taxon>
        <taxon>Ecdysozoa</taxon>
        <taxon>Arthropoda</taxon>
        <taxon>Hexapoda</taxon>
        <taxon>Insecta</taxon>
        <taxon>Pterygota</taxon>
        <taxon>Neoptera</taxon>
        <taxon>Endopterygota</taxon>
        <taxon>Lepidoptera</taxon>
        <taxon>Glossata</taxon>
        <taxon>Ditrysia</taxon>
        <taxon>Tortricoidea</taxon>
        <taxon>Tortricidae</taxon>
        <taxon>Tortricinae</taxon>
        <taxon>Choristoneura</taxon>
    </lineage>
</organism>
<protein>
    <submittedName>
        <fullName evidence="1">Uncharacterized protein</fullName>
    </submittedName>
</protein>
<gene>
    <name evidence="1" type="ORF">MSG28_015687</name>
</gene>